<reference evidence="4 5" key="1">
    <citation type="submission" date="2017-05" db="EMBL/GenBank/DDBJ databases">
        <authorList>
            <person name="Song R."/>
            <person name="Chenine A.L."/>
            <person name="Ruprecht R.M."/>
        </authorList>
    </citation>
    <scope>NUCLEOTIDE SEQUENCE [LARGE SCALE GENOMIC DNA]</scope>
    <source>
        <strain evidence="4 5">CECT 7927</strain>
    </source>
</reference>
<name>A0A1Y6J0Y5_9VIBR</name>
<dbReference type="Pfam" id="PF02525">
    <property type="entry name" value="Flavodoxin_2"/>
    <property type="match status" value="1"/>
</dbReference>
<dbReference type="Proteomes" id="UP000196125">
    <property type="component" value="Unassembled WGS sequence"/>
</dbReference>
<protein>
    <recommendedName>
        <fullName evidence="3">Flavodoxin-like fold domain-containing protein</fullName>
    </recommendedName>
</protein>
<dbReference type="SUPFAM" id="SSF52218">
    <property type="entry name" value="Flavoproteins"/>
    <property type="match status" value="1"/>
</dbReference>
<sequence>MFMKKVLVINANPKPTSLCKSLAEQYTSVATDKHSVEQINIGDLNFAISLDEGYDKIIALEPDLVDFQKKIQWSEHVVIISPVWWGTIPAKFKGAIDRAFLPGFSFKYADGKSIPEKLLKGRTSELIITLDTPPFWYKYVKGNAIYKQLKHSILDFSGIKNTSSTYFGPVINSNRDNRKVWLNKVAALANRIK</sequence>
<evidence type="ECO:0000256" key="1">
    <source>
        <dbReference type="ARBA" id="ARBA00006252"/>
    </source>
</evidence>
<dbReference type="Gene3D" id="3.40.50.360">
    <property type="match status" value="1"/>
</dbReference>
<dbReference type="RefSeq" id="WP_234993646.1">
    <property type="nucleotide sequence ID" value="NZ_FXXI01000014.1"/>
</dbReference>
<dbReference type="EMBL" id="FXXI01000014">
    <property type="protein sequence ID" value="SMS02901.1"/>
    <property type="molecule type" value="Genomic_DNA"/>
</dbReference>
<organism evidence="4 5">
    <name type="scientific">Vibrio mangrovi</name>
    <dbReference type="NCBI Taxonomy" id="474394"/>
    <lineage>
        <taxon>Bacteria</taxon>
        <taxon>Pseudomonadati</taxon>
        <taxon>Pseudomonadota</taxon>
        <taxon>Gammaproteobacteria</taxon>
        <taxon>Vibrionales</taxon>
        <taxon>Vibrionaceae</taxon>
        <taxon>Vibrio</taxon>
    </lineage>
</organism>
<dbReference type="InterPro" id="IPR051545">
    <property type="entry name" value="NAD(P)H_dehydrogenase_qn"/>
</dbReference>
<evidence type="ECO:0000256" key="2">
    <source>
        <dbReference type="ARBA" id="ARBA00023002"/>
    </source>
</evidence>
<evidence type="ECO:0000313" key="5">
    <source>
        <dbReference type="Proteomes" id="UP000196125"/>
    </source>
</evidence>
<dbReference type="GO" id="GO:0003955">
    <property type="term" value="F:NAD(P)H dehydrogenase (quinone) activity"/>
    <property type="evidence" value="ECO:0007669"/>
    <property type="project" value="TreeGrafter"/>
</dbReference>
<evidence type="ECO:0000313" key="4">
    <source>
        <dbReference type="EMBL" id="SMS02901.1"/>
    </source>
</evidence>
<keyword evidence="2" id="KW-0560">Oxidoreductase</keyword>
<feature type="domain" description="Flavodoxin-like fold" evidence="3">
    <location>
        <begin position="4"/>
        <end position="172"/>
    </location>
</feature>
<dbReference type="AlphaFoldDB" id="A0A1Y6J0Y5"/>
<accession>A0A1Y6J0Y5</accession>
<dbReference type="InterPro" id="IPR003680">
    <property type="entry name" value="Flavodoxin_fold"/>
</dbReference>
<dbReference type="PANTHER" id="PTHR10204">
    <property type="entry name" value="NAD P H OXIDOREDUCTASE-RELATED"/>
    <property type="match status" value="1"/>
</dbReference>
<proteinExistence type="inferred from homology"/>
<dbReference type="InterPro" id="IPR029039">
    <property type="entry name" value="Flavoprotein-like_sf"/>
</dbReference>
<evidence type="ECO:0000259" key="3">
    <source>
        <dbReference type="Pfam" id="PF02525"/>
    </source>
</evidence>
<dbReference type="GO" id="GO:0005829">
    <property type="term" value="C:cytosol"/>
    <property type="evidence" value="ECO:0007669"/>
    <property type="project" value="TreeGrafter"/>
</dbReference>
<gene>
    <name evidence="4" type="ORF">VIM7927_04262</name>
</gene>
<dbReference type="PANTHER" id="PTHR10204:SF34">
    <property type="entry name" value="NAD(P)H DEHYDROGENASE [QUINONE] 1 ISOFORM 1"/>
    <property type="match status" value="1"/>
</dbReference>
<comment type="similarity">
    <text evidence="1">Belongs to the NAD(P)H dehydrogenase (quinone) family.</text>
</comment>